<dbReference type="EMBL" id="JANVFO010000019">
    <property type="protein sequence ID" value="KAJ3733121.1"/>
    <property type="molecule type" value="Genomic_DNA"/>
</dbReference>
<keyword evidence="4" id="KW-1185">Reference proteome</keyword>
<accession>A0AA38JBF4</accession>
<feature type="compositionally biased region" description="Low complexity" evidence="1">
    <location>
        <begin position="82"/>
        <end position="93"/>
    </location>
</feature>
<feature type="compositionally biased region" description="Acidic residues" evidence="1">
    <location>
        <begin position="988"/>
        <end position="1007"/>
    </location>
</feature>
<feature type="domain" description="DUF6589" evidence="2">
    <location>
        <begin position="447"/>
        <end position="877"/>
    </location>
</feature>
<organism evidence="3 4">
    <name type="scientific">Lentinula guzmanii</name>
    <dbReference type="NCBI Taxonomy" id="2804957"/>
    <lineage>
        <taxon>Eukaryota</taxon>
        <taxon>Fungi</taxon>
        <taxon>Dikarya</taxon>
        <taxon>Basidiomycota</taxon>
        <taxon>Agaricomycotina</taxon>
        <taxon>Agaricomycetes</taxon>
        <taxon>Agaricomycetidae</taxon>
        <taxon>Agaricales</taxon>
        <taxon>Marasmiineae</taxon>
        <taxon>Omphalotaceae</taxon>
        <taxon>Lentinula</taxon>
    </lineage>
</organism>
<feature type="compositionally biased region" description="Basic and acidic residues" evidence="1">
    <location>
        <begin position="706"/>
        <end position="724"/>
    </location>
</feature>
<feature type="compositionally biased region" description="Polar residues" evidence="1">
    <location>
        <begin position="27"/>
        <end position="47"/>
    </location>
</feature>
<feature type="region of interest" description="Disordered" evidence="1">
    <location>
        <begin position="191"/>
        <end position="216"/>
    </location>
</feature>
<name>A0AA38JBF4_9AGAR</name>
<evidence type="ECO:0000256" key="1">
    <source>
        <dbReference type="SAM" id="MobiDB-lite"/>
    </source>
</evidence>
<reference evidence="3" key="1">
    <citation type="submission" date="2022-08" db="EMBL/GenBank/DDBJ databases">
        <authorList>
            <consortium name="DOE Joint Genome Institute"/>
            <person name="Min B."/>
            <person name="Sierra-Patev S."/>
            <person name="Naranjo-Ortiz M."/>
            <person name="Looney B."/>
            <person name="Konkel Z."/>
            <person name="Slot J.C."/>
            <person name="Sakamoto Y."/>
            <person name="Steenwyk J.L."/>
            <person name="Rokas A."/>
            <person name="Carro J."/>
            <person name="Camarero S."/>
            <person name="Ferreira P."/>
            <person name="Molpeceres G."/>
            <person name="Ruiz-duenas F.J."/>
            <person name="Serrano A."/>
            <person name="Henrissat B."/>
            <person name="Drula E."/>
            <person name="Hughes K.W."/>
            <person name="Mata J.L."/>
            <person name="Ishikawa N.K."/>
            <person name="Vargas-Isla R."/>
            <person name="Ushijima S."/>
            <person name="Smith C.A."/>
            <person name="Ahrendt S."/>
            <person name="Andreopoulos W."/>
            <person name="He G."/>
            <person name="LaButti K."/>
            <person name="Lipzen A."/>
            <person name="Ng V."/>
            <person name="Riley R."/>
            <person name="Sandor L."/>
            <person name="Barry K."/>
            <person name="Martinez A.T."/>
            <person name="Xiao Y."/>
            <person name="Gibbons J.G."/>
            <person name="Terashima K."/>
            <person name="Hibbett D.S."/>
            <person name="Grigoriev I.V."/>
        </authorList>
    </citation>
    <scope>NUCLEOTIDE SEQUENCE</scope>
    <source>
        <strain evidence="3">ET3784</strain>
    </source>
</reference>
<sequence>MDLPNYEESGSDSSLSDTQSLDDTPISMPNTYPLHTTPLSSVTSPSIPSTMPTHIHTPMYYYPYPTHPNQLPFTWPSPATPSPAISASSSKPKSQARDQSTHTMSRNGYASKNSAKPMELYQSKLETILKTIQKARWTVGDFLYYFSRNEDENGVPIQGCTRTHSGMLSSFLRGDTKKTSVMIVQEWIKNPMGHPKSEKSSQGAHDEHSHIFSPDKPPEELHFAYPALTSWAAQLVKAELIRTAETMVSEQEVWGETLDKARTALEKGQPLFWDYCIAMATSQPQKRKSRAKDAPEGAMAIPRNYRPPEIVVTYAMSSICYSRNRNAKLLPADKGLLLFASRANRYIFSHESRIGASISYNATLEMLNKYAIHDGCSVREITADPCKNGIVRFDNVQKQIKPRYSRMSRDALMLIGCAGTFAEDESFEAGSLSLDDKKKALAKGLRAELTFEKLWAKDVPEFDEYYTKLCQVFMETGTKRHVTPHKTRIFPLKSNGYNETTMTGLLSAIKDFFAQLGQTPDSFSPRLTLFGGDGLSYERMVQLKNYLQFQENEFERMEILEPFLEIWHTVWTNLSRIYEAHWVGLTSSDPSSIGFGANTLKRRAPGNVKKVDYYVYMDLLDSQVDARVLDIWSNELEAKDLFADLGKWSKEGELPSFEVLYEKAKTLHKKFSMPSAFRSATFCGEGYKEGSPWKAPKQSKTSAAFEKPDTSKKTGKEKKKQPEVEVKALGDESLARSTRLIYDGMLSKLINRAIRHGDVGCVWECMKIMLFSFAGSSHTKYTAYLLEMICNFELEADPKLQTVFFDNWLICPNGRTFEAGDLFQEQLQAELYEHVQNDQGFDDPHIRNRISPNVYRFKQVKKEKHASLGLALRSGNHIPPSRMADIRKLMTRYALEELHLFRKGRSYGEADVMRVDDLGRGAVSLQSGRLEKWIRDTCRSRKLDEGAAETLISLESQAFVSLPEGLNPDDQLQKDGFAFNPDAAEVHSDDEDEPLADQSDSNDENDK</sequence>
<feature type="region of interest" description="Disordered" evidence="1">
    <location>
        <begin position="1"/>
        <end position="47"/>
    </location>
</feature>
<reference evidence="3" key="2">
    <citation type="journal article" date="2023" name="Proc. Natl. Acad. Sci. U.S.A.">
        <title>A global phylogenomic analysis of the shiitake genus Lentinula.</title>
        <authorList>
            <person name="Sierra-Patev S."/>
            <person name="Min B."/>
            <person name="Naranjo-Ortiz M."/>
            <person name="Looney B."/>
            <person name="Konkel Z."/>
            <person name="Slot J.C."/>
            <person name="Sakamoto Y."/>
            <person name="Steenwyk J.L."/>
            <person name="Rokas A."/>
            <person name="Carro J."/>
            <person name="Camarero S."/>
            <person name="Ferreira P."/>
            <person name="Molpeceres G."/>
            <person name="Ruiz-Duenas F.J."/>
            <person name="Serrano A."/>
            <person name="Henrissat B."/>
            <person name="Drula E."/>
            <person name="Hughes K.W."/>
            <person name="Mata J.L."/>
            <person name="Ishikawa N.K."/>
            <person name="Vargas-Isla R."/>
            <person name="Ushijima S."/>
            <person name="Smith C.A."/>
            <person name="Donoghue J."/>
            <person name="Ahrendt S."/>
            <person name="Andreopoulos W."/>
            <person name="He G."/>
            <person name="LaButti K."/>
            <person name="Lipzen A."/>
            <person name="Ng V."/>
            <person name="Riley R."/>
            <person name="Sandor L."/>
            <person name="Barry K."/>
            <person name="Martinez A.T."/>
            <person name="Xiao Y."/>
            <person name="Gibbons J.G."/>
            <person name="Terashima K."/>
            <person name="Grigoriev I.V."/>
            <person name="Hibbett D."/>
        </authorList>
    </citation>
    <scope>NUCLEOTIDE SEQUENCE</scope>
    <source>
        <strain evidence="3">ET3784</strain>
    </source>
</reference>
<evidence type="ECO:0000259" key="2">
    <source>
        <dbReference type="Pfam" id="PF20231"/>
    </source>
</evidence>
<feature type="compositionally biased region" description="Low complexity" evidence="1">
    <location>
        <begin position="11"/>
        <end position="24"/>
    </location>
</feature>
<feature type="region of interest" description="Disordered" evidence="1">
    <location>
        <begin position="688"/>
        <end position="724"/>
    </location>
</feature>
<dbReference type="InterPro" id="IPR046496">
    <property type="entry name" value="DUF6589"/>
</dbReference>
<feature type="region of interest" description="Disordered" evidence="1">
    <location>
        <begin position="964"/>
        <end position="1007"/>
    </location>
</feature>
<feature type="compositionally biased region" description="Polar residues" evidence="1">
    <location>
        <begin position="101"/>
        <end position="113"/>
    </location>
</feature>
<feature type="compositionally biased region" description="Basic and acidic residues" evidence="1">
    <location>
        <begin position="195"/>
        <end position="210"/>
    </location>
</feature>
<dbReference type="Proteomes" id="UP001176059">
    <property type="component" value="Unassembled WGS sequence"/>
</dbReference>
<proteinExistence type="predicted"/>
<feature type="region of interest" description="Disordered" evidence="1">
    <location>
        <begin position="73"/>
        <end position="113"/>
    </location>
</feature>
<dbReference type="AlphaFoldDB" id="A0AA38JBF4"/>
<evidence type="ECO:0000313" key="4">
    <source>
        <dbReference type="Proteomes" id="UP001176059"/>
    </source>
</evidence>
<evidence type="ECO:0000313" key="3">
    <source>
        <dbReference type="EMBL" id="KAJ3733121.1"/>
    </source>
</evidence>
<protein>
    <recommendedName>
        <fullName evidence="2">DUF6589 domain-containing protein</fullName>
    </recommendedName>
</protein>
<comment type="caution">
    <text evidence="3">The sequence shown here is derived from an EMBL/GenBank/DDBJ whole genome shotgun (WGS) entry which is preliminary data.</text>
</comment>
<gene>
    <name evidence="3" type="ORF">DFJ43DRAFT_1153476</name>
</gene>
<dbReference type="Pfam" id="PF20231">
    <property type="entry name" value="DUF6589"/>
    <property type="match status" value="1"/>
</dbReference>